<dbReference type="GO" id="GO:0005771">
    <property type="term" value="C:multivesicular body"/>
    <property type="evidence" value="ECO:0007669"/>
    <property type="project" value="TreeGrafter"/>
</dbReference>
<protein>
    <submittedName>
        <fullName evidence="12">Vacuolar protein sorting-associated protein VTA1, putative</fullName>
    </submittedName>
</protein>
<keyword evidence="8" id="KW-0472">Membrane</keyword>
<keyword evidence="6" id="KW-0967">Endosome</keyword>
<dbReference type="AlphaFoldDB" id="A0A1A8VN35"/>
<keyword evidence="4" id="KW-0813">Transport</keyword>
<proteinExistence type="inferred from homology"/>
<evidence type="ECO:0000256" key="4">
    <source>
        <dbReference type="ARBA" id="ARBA00022448"/>
    </source>
</evidence>
<evidence type="ECO:0000256" key="5">
    <source>
        <dbReference type="ARBA" id="ARBA00022490"/>
    </source>
</evidence>
<dbReference type="GO" id="GO:0015031">
    <property type="term" value="P:protein transport"/>
    <property type="evidence" value="ECO:0007669"/>
    <property type="project" value="UniProtKB-KW"/>
</dbReference>
<evidence type="ECO:0000259" key="10">
    <source>
        <dbReference type="Pfam" id="PF04652"/>
    </source>
</evidence>
<feature type="domain" description="Vta1/callose synthase N-terminal" evidence="10">
    <location>
        <begin position="19"/>
        <end position="154"/>
    </location>
</feature>
<evidence type="ECO:0000256" key="9">
    <source>
        <dbReference type="SAM" id="MobiDB-lite"/>
    </source>
</evidence>
<dbReference type="GO" id="GO:0010008">
    <property type="term" value="C:endosome membrane"/>
    <property type="evidence" value="ECO:0007669"/>
    <property type="project" value="UniProtKB-SubCell"/>
</dbReference>
<feature type="compositionally biased region" description="Basic and acidic residues" evidence="9">
    <location>
        <begin position="194"/>
        <end position="216"/>
    </location>
</feature>
<evidence type="ECO:0000256" key="2">
    <source>
        <dbReference type="ARBA" id="ARBA00004496"/>
    </source>
</evidence>
<comment type="subcellular location">
    <subcellularLocation>
        <location evidence="2">Cytoplasm</location>
    </subcellularLocation>
    <subcellularLocation>
        <location evidence="1">Endosome membrane</location>
        <topology evidence="1">Peripheral membrane protein</topology>
    </subcellularLocation>
</comment>
<evidence type="ECO:0000313" key="13">
    <source>
        <dbReference type="Proteomes" id="UP000078546"/>
    </source>
</evidence>
<evidence type="ECO:0000256" key="6">
    <source>
        <dbReference type="ARBA" id="ARBA00022753"/>
    </source>
</evidence>
<feature type="region of interest" description="Disordered" evidence="9">
    <location>
        <begin position="182"/>
        <end position="216"/>
    </location>
</feature>
<reference evidence="13" key="1">
    <citation type="submission" date="2016-05" db="EMBL/GenBank/DDBJ databases">
        <authorList>
            <person name="Naeem Raeece"/>
        </authorList>
    </citation>
    <scope>NUCLEOTIDE SEQUENCE [LARGE SCALE GENOMIC DNA]</scope>
</reference>
<keyword evidence="7" id="KW-0653">Protein transport</keyword>
<accession>A0A1A8VN35</accession>
<dbReference type="GO" id="GO:0032511">
    <property type="term" value="P:late endosome to vacuole transport via multivesicular body sorting pathway"/>
    <property type="evidence" value="ECO:0007669"/>
    <property type="project" value="InterPro"/>
</dbReference>
<comment type="similarity">
    <text evidence="3">Belongs to the VTA1 family.</text>
</comment>
<evidence type="ECO:0000256" key="3">
    <source>
        <dbReference type="ARBA" id="ARBA00007895"/>
    </source>
</evidence>
<dbReference type="EMBL" id="FLQV01000055">
    <property type="protein sequence ID" value="SBS80734.1"/>
    <property type="molecule type" value="Genomic_DNA"/>
</dbReference>
<evidence type="ECO:0000313" key="12">
    <source>
        <dbReference type="EMBL" id="SBS80734.1"/>
    </source>
</evidence>
<dbReference type="InterPro" id="IPR039431">
    <property type="entry name" value="Vta1/CALS_N"/>
</dbReference>
<evidence type="ECO:0000256" key="8">
    <source>
        <dbReference type="ARBA" id="ARBA00023136"/>
    </source>
</evidence>
<dbReference type="InterPro" id="IPR044538">
    <property type="entry name" value="Vta1-like"/>
</dbReference>
<dbReference type="Pfam" id="PF18097">
    <property type="entry name" value="Vta1_C"/>
    <property type="match status" value="1"/>
</dbReference>
<name>A0A1A8VN35_PLAOA</name>
<evidence type="ECO:0000256" key="7">
    <source>
        <dbReference type="ARBA" id="ARBA00022927"/>
    </source>
</evidence>
<feature type="domain" description="Vta1 C-terminal" evidence="11">
    <location>
        <begin position="253"/>
        <end position="286"/>
    </location>
</feature>
<dbReference type="PANTHER" id="PTHR46009">
    <property type="entry name" value="VACUOLAR PROTEIN SORTING-ASSOCIATED PROTEIN VTA1 HOMOLOG"/>
    <property type="match status" value="1"/>
</dbReference>
<evidence type="ECO:0000259" key="11">
    <source>
        <dbReference type="Pfam" id="PF18097"/>
    </source>
</evidence>
<dbReference type="InterPro" id="IPR041212">
    <property type="entry name" value="Vta1_C"/>
</dbReference>
<dbReference type="Pfam" id="PF04652">
    <property type="entry name" value="Vta1"/>
    <property type="match status" value="1"/>
</dbReference>
<dbReference type="Gene3D" id="1.25.40.270">
    <property type="entry name" value="Vacuolar protein sorting-associated protein vta1"/>
    <property type="match status" value="1"/>
</dbReference>
<gene>
    <name evidence="12" type="ORF">POVCU1_002590</name>
</gene>
<dbReference type="Gene3D" id="1.20.5.420">
    <property type="entry name" value="Immunoglobulin FC, subunit C"/>
    <property type="match status" value="1"/>
</dbReference>
<dbReference type="InterPro" id="IPR023175">
    <property type="entry name" value="Vta1/CALS_N_sf"/>
</dbReference>
<evidence type="ECO:0000256" key="1">
    <source>
        <dbReference type="ARBA" id="ARBA00004481"/>
    </source>
</evidence>
<dbReference type="Proteomes" id="UP000078546">
    <property type="component" value="Unassembled WGS sequence"/>
</dbReference>
<organism evidence="12 13">
    <name type="scientific">Plasmodium ovale curtisi</name>
    <dbReference type="NCBI Taxonomy" id="864141"/>
    <lineage>
        <taxon>Eukaryota</taxon>
        <taxon>Sar</taxon>
        <taxon>Alveolata</taxon>
        <taxon>Apicomplexa</taxon>
        <taxon>Aconoidasida</taxon>
        <taxon>Haemosporida</taxon>
        <taxon>Plasmodiidae</taxon>
        <taxon>Plasmodium</taxon>
        <taxon>Plasmodium (Plasmodium)</taxon>
    </lineage>
</organism>
<dbReference type="PANTHER" id="PTHR46009:SF1">
    <property type="entry name" value="VACUOLAR PROTEIN SORTING-ASSOCIATED PROTEIN VTA1 HOMOLOG"/>
    <property type="match status" value="1"/>
</dbReference>
<keyword evidence="5" id="KW-0963">Cytoplasm</keyword>
<sequence>MCDLEGKLPERKKINMKAIHFILKKADELEKDHLLVSFLCILYLAEQLNEQVKNNCADVEAKNMLMRCLERAEKIRKSFDSPDYDKFAQFCKRLFLAADKNDRTGEITKRTLQMFFTSQIFYEILNHFKVLDSDEKKKYMYAKYKTIYIKKCFDNNVKPEPGTPRDNNGEFSLSGSDEETQLMGKQSSVQLPTRADKNEGYAEKSHHDHCHSDTREHELGRQISHTRCSELAECYFFCTLLGKTSKSENTVDFTQSLKHAQYAVNALIFEDLDTAKSELRLAISHLEG</sequence>